<dbReference type="RefSeq" id="WP_407661161.1">
    <property type="nucleotide sequence ID" value="NZ_CCBB010000001.1"/>
</dbReference>
<evidence type="ECO:0000256" key="1">
    <source>
        <dbReference type="SAM" id="MobiDB-lite"/>
    </source>
</evidence>
<organism evidence="2 3">
    <name type="scientific">Mycolicibacterium cosmeticum</name>
    <dbReference type="NCBI Taxonomy" id="258533"/>
    <lineage>
        <taxon>Bacteria</taxon>
        <taxon>Bacillati</taxon>
        <taxon>Actinomycetota</taxon>
        <taxon>Actinomycetes</taxon>
        <taxon>Mycobacteriales</taxon>
        <taxon>Mycobacteriaceae</taxon>
        <taxon>Mycolicibacterium</taxon>
    </lineage>
</organism>
<evidence type="ECO:0000313" key="2">
    <source>
        <dbReference type="EMBL" id="CDO05320.1"/>
    </source>
</evidence>
<accession>W9BFX5</accession>
<sequence length="259" mass="26451">MSDTLSDTTPADGPAPDTDGTPVITAHGLGVDGEHGPLFAGIDLSLGAGFHAIQMPGGHPQSALLLTLAGRLAPSAGAVSVCGDTTAPRIRRHCAIAAFGDIDELEDAVTVATVLAEQRRWLSPWYRKVGAGAGYDLLVEVSGDLTAPALDAYIGDLTDLELFLLRVTLALMSDREVLIVGDLEQVRDQGQRALAVDRLAALAARRTVVVGVTNPLGGTAADPLGSTAADPLGSTAADPLGSTAAAHQLHDVRASMGGL</sequence>
<dbReference type="Proteomes" id="UP000028870">
    <property type="component" value="Unassembled WGS sequence"/>
</dbReference>
<dbReference type="EMBL" id="CCBB010000001">
    <property type="protein sequence ID" value="CDO05320.1"/>
    <property type="molecule type" value="Genomic_DNA"/>
</dbReference>
<protein>
    <recommendedName>
        <fullName evidence="4">ABC transporter ATP-binding protein</fullName>
    </recommendedName>
</protein>
<dbReference type="InterPro" id="IPR027417">
    <property type="entry name" value="P-loop_NTPase"/>
</dbReference>
<dbReference type="Gene3D" id="3.40.50.300">
    <property type="entry name" value="P-loop containing nucleotide triphosphate hydrolases"/>
    <property type="match status" value="1"/>
</dbReference>
<gene>
    <name evidence="2" type="ORF">BN977_00087</name>
</gene>
<reference evidence="2" key="1">
    <citation type="submission" date="2014-03" db="EMBL/GenBank/DDBJ databases">
        <title>Draft Genome Sequence of Mycobacterium cosmeticum DSM 44829.</title>
        <authorList>
            <person name="Croce O."/>
            <person name="Robert C."/>
            <person name="Raoult D."/>
            <person name="Drancourt M."/>
        </authorList>
    </citation>
    <scope>NUCLEOTIDE SEQUENCE [LARGE SCALE GENOMIC DNA]</scope>
    <source>
        <strain evidence="2">DSM 44829</strain>
    </source>
</reference>
<reference evidence="2" key="2">
    <citation type="submission" date="2014-03" db="EMBL/GenBank/DDBJ databases">
        <authorList>
            <person name="Urmite Genomes"/>
        </authorList>
    </citation>
    <scope>NUCLEOTIDE SEQUENCE</scope>
    <source>
        <strain evidence="2">DSM 44829</strain>
    </source>
</reference>
<dbReference type="STRING" id="258533.BN977_00087"/>
<dbReference type="SUPFAM" id="SSF52540">
    <property type="entry name" value="P-loop containing nucleoside triphosphate hydrolases"/>
    <property type="match status" value="1"/>
</dbReference>
<keyword evidence="3" id="KW-1185">Reference proteome</keyword>
<proteinExistence type="predicted"/>
<comment type="caution">
    <text evidence="2">The sequence shown here is derived from an EMBL/GenBank/DDBJ whole genome shotgun (WGS) entry which is preliminary data.</text>
</comment>
<evidence type="ECO:0008006" key="4">
    <source>
        <dbReference type="Google" id="ProtNLM"/>
    </source>
</evidence>
<dbReference type="AlphaFoldDB" id="W9BFX5"/>
<name>W9BFX5_MYCCO</name>
<feature type="region of interest" description="Disordered" evidence="1">
    <location>
        <begin position="1"/>
        <end position="27"/>
    </location>
</feature>
<evidence type="ECO:0000313" key="3">
    <source>
        <dbReference type="Proteomes" id="UP000028870"/>
    </source>
</evidence>
<dbReference type="eggNOG" id="COG1121">
    <property type="taxonomic scope" value="Bacteria"/>
</dbReference>